<reference evidence="3" key="1">
    <citation type="submission" date="2025-08" db="UniProtKB">
        <authorList>
            <consortium name="RefSeq"/>
        </authorList>
    </citation>
    <scope>IDENTIFICATION</scope>
    <source>
        <tissue evidence="3">Muscle</tissue>
    </source>
</reference>
<name>A0A455AV81_PHYMC</name>
<feature type="compositionally biased region" description="Basic and acidic residues" evidence="1">
    <location>
        <begin position="1"/>
        <end position="25"/>
    </location>
</feature>
<evidence type="ECO:0000313" key="3">
    <source>
        <dbReference type="RefSeq" id="XP_028340452.1"/>
    </source>
</evidence>
<protein>
    <submittedName>
        <fullName evidence="3">LOW QUALITY PROTEIN: nuclear receptor-interacting protein 2</fullName>
    </submittedName>
</protein>
<proteinExistence type="predicted"/>
<dbReference type="Gene3D" id="2.40.70.10">
    <property type="entry name" value="Acid Proteases"/>
    <property type="match status" value="1"/>
</dbReference>
<feature type="compositionally biased region" description="Basic residues" evidence="1">
    <location>
        <begin position="27"/>
        <end position="36"/>
    </location>
</feature>
<dbReference type="Proteomes" id="UP000248484">
    <property type="component" value="Unplaced"/>
</dbReference>
<sequence length="230" mass="25351">MSVRPDAPREEGDAGDRGREAELRGRGGGRQRQHRQATRFLHQDSADLLPLDGLKRLGTSKDWQPHNVIQRRLVEGNPSGLTGEHPSVQTAIHGQESGRRASKTERPALRVNCKCRDQVLQVAVDTGTHYNQISAGCLSRLGLGRRVLEAPAQVGQLELQLGQATVACPAQVVDVESPELCLGLQTWRALNCCIDLEHGALRLKAPFPQLPFLPWRQELPQTVPRGKRLA</sequence>
<evidence type="ECO:0000256" key="1">
    <source>
        <dbReference type="SAM" id="MobiDB-lite"/>
    </source>
</evidence>
<organism evidence="2 3">
    <name type="scientific">Physeter macrocephalus</name>
    <name type="common">Sperm whale</name>
    <name type="synonym">Physeter catodon</name>
    <dbReference type="NCBI Taxonomy" id="9755"/>
    <lineage>
        <taxon>Eukaryota</taxon>
        <taxon>Metazoa</taxon>
        <taxon>Chordata</taxon>
        <taxon>Craniata</taxon>
        <taxon>Vertebrata</taxon>
        <taxon>Euteleostomi</taxon>
        <taxon>Mammalia</taxon>
        <taxon>Eutheria</taxon>
        <taxon>Laurasiatheria</taxon>
        <taxon>Artiodactyla</taxon>
        <taxon>Whippomorpha</taxon>
        <taxon>Cetacea</taxon>
        <taxon>Odontoceti</taxon>
        <taxon>Physeteridae</taxon>
        <taxon>Physeter</taxon>
    </lineage>
</organism>
<dbReference type="InParanoid" id="A0A455AV81"/>
<dbReference type="PANTHER" id="PTHR12917:SF17">
    <property type="entry name" value="NUCLEAR RECEPTOR-INTERACTING PROTEIN 2"/>
    <property type="match status" value="1"/>
</dbReference>
<keyword evidence="3" id="KW-0675">Receptor</keyword>
<dbReference type="PANTHER" id="PTHR12917">
    <property type="entry name" value="ASPARTYL PROTEASE DDI-RELATED"/>
    <property type="match status" value="1"/>
</dbReference>
<dbReference type="InterPro" id="IPR021109">
    <property type="entry name" value="Peptidase_aspartic_dom_sf"/>
</dbReference>
<gene>
    <name evidence="3" type="primary">NRIP2</name>
</gene>
<dbReference type="STRING" id="9755.ENSPCTP00005028024"/>
<keyword evidence="2" id="KW-1185">Reference proteome</keyword>
<accession>A0A455AV81</accession>
<dbReference type="OrthoDB" id="1047367at2759"/>
<feature type="region of interest" description="Disordered" evidence="1">
    <location>
        <begin position="1"/>
        <end position="36"/>
    </location>
</feature>
<dbReference type="KEGG" id="pcad:102992793"/>
<dbReference type="CTD" id="83714"/>
<dbReference type="RefSeq" id="XP_028340452.1">
    <property type="nucleotide sequence ID" value="XM_028484651.2"/>
</dbReference>
<evidence type="ECO:0000313" key="2">
    <source>
        <dbReference type="Proteomes" id="UP000248484"/>
    </source>
</evidence>
<dbReference type="GeneID" id="102992793"/>
<dbReference type="FunCoup" id="A0A455AV81">
    <property type="interactions" value="524"/>
</dbReference>
<dbReference type="AlphaFoldDB" id="A0A455AV81"/>